<evidence type="ECO:0000313" key="2">
    <source>
        <dbReference type="EMBL" id="KAE9279707.1"/>
    </source>
</evidence>
<sequence>MYRDWQVLAYASAIDRDLLKKEQRLYAEWLSHQPQLSIDPTMRRRRASDTDRR</sequence>
<protein>
    <submittedName>
        <fullName evidence="1">Uncharacterized protein</fullName>
    </submittedName>
</protein>
<accession>A0A6A3RRY9</accession>
<name>A0A6A3RRY9_9STRA</name>
<dbReference type="EMBL" id="QXGE01002718">
    <property type="protein sequence ID" value="KAE9279707.1"/>
    <property type="molecule type" value="Genomic_DNA"/>
</dbReference>
<gene>
    <name evidence="2" type="ORF">PF001_g24589</name>
    <name evidence="1" type="ORF">PF006_g22546</name>
</gene>
<evidence type="ECO:0000313" key="3">
    <source>
        <dbReference type="Proteomes" id="UP000437068"/>
    </source>
</evidence>
<organism evidence="1 4">
    <name type="scientific">Phytophthora fragariae</name>
    <dbReference type="NCBI Taxonomy" id="53985"/>
    <lineage>
        <taxon>Eukaryota</taxon>
        <taxon>Sar</taxon>
        <taxon>Stramenopiles</taxon>
        <taxon>Oomycota</taxon>
        <taxon>Peronosporomycetes</taxon>
        <taxon>Peronosporales</taxon>
        <taxon>Peronosporaceae</taxon>
        <taxon>Phytophthora</taxon>
    </lineage>
</organism>
<dbReference type="Proteomes" id="UP000437068">
    <property type="component" value="Unassembled WGS sequence"/>
</dbReference>
<proteinExistence type="predicted"/>
<dbReference type="Proteomes" id="UP000440732">
    <property type="component" value="Unassembled WGS sequence"/>
</dbReference>
<evidence type="ECO:0000313" key="4">
    <source>
        <dbReference type="Proteomes" id="UP000440732"/>
    </source>
</evidence>
<dbReference type="AlphaFoldDB" id="A0A6A3RRY9"/>
<comment type="caution">
    <text evidence="1">The sequence shown here is derived from an EMBL/GenBank/DDBJ whole genome shotgun (WGS) entry which is preliminary data.</text>
</comment>
<reference evidence="3 4" key="1">
    <citation type="submission" date="2018-08" db="EMBL/GenBank/DDBJ databases">
        <title>Genomic investigation of the strawberry pathogen Phytophthora fragariae indicates pathogenicity is determined by transcriptional variation in three key races.</title>
        <authorList>
            <person name="Adams T.M."/>
            <person name="Armitage A.D."/>
            <person name="Sobczyk M.K."/>
            <person name="Bates H.J."/>
            <person name="Dunwell J.M."/>
            <person name="Nellist C.F."/>
            <person name="Harrison R.J."/>
        </authorList>
    </citation>
    <scope>NUCLEOTIDE SEQUENCE [LARGE SCALE GENOMIC DNA]</scope>
    <source>
        <strain evidence="2 3">A4</strain>
        <strain evidence="1 4">NOV-5</strain>
    </source>
</reference>
<evidence type="ECO:0000313" key="1">
    <source>
        <dbReference type="EMBL" id="KAE9101984.1"/>
    </source>
</evidence>
<dbReference type="EMBL" id="QXGA01002204">
    <property type="protein sequence ID" value="KAE9101984.1"/>
    <property type="molecule type" value="Genomic_DNA"/>
</dbReference>